<dbReference type="EMBL" id="JBHSEC010000003">
    <property type="protein sequence ID" value="MFC4409567.1"/>
    <property type="molecule type" value="Genomic_DNA"/>
</dbReference>
<gene>
    <name evidence="1" type="ORF">ACFOZY_03840</name>
</gene>
<reference evidence="2" key="1">
    <citation type="journal article" date="2019" name="Int. J. Syst. Evol. Microbiol.">
        <title>The Global Catalogue of Microorganisms (GCM) 10K type strain sequencing project: providing services to taxonomists for standard genome sequencing and annotation.</title>
        <authorList>
            <consortium name="The Broad Institute Genomics Platform"/>
            <consortium name="The Broad Institute Genome Sequencing Center for Infectious Disease"/>
            <person name="Wu L."/>
            <person name="Ma J."/>
        </authorList>
    </citation>
    <scope>NUCLEOTIDE SEQUENCE [LARGE SCALE GENOMIC DNA]</scope>
    <source>
        <strain evidence="2">CCUG 59778</strain>
    </source>
</reference>
<keyword evidence="2" id="KW-1185">Reference proteome</keyword>
<organism evidence="1 2">
    <name type="scientific">Chungangia koreensis</name>
    <dbReference type="NCBI Taxonomy" id="752657"/>
    <lineage>
        <taxon>Bacteria</taxon>
        <taxon>Bacillati</taxon>
        <taxon>Bacillota</taxon>
        <taxon>Bacilli</taxon>
        <taxon>Lactobacillales</taxon>
        <taxon>Chungangia</taxon>
    </lineage>
</organism>
<dbReference type="InterPro" id="IPR045527">
    <property type="entry name" value="DUF6470"/>
</dbReference>
<name>A0ABV8X5N9_9LACT</name>
<dbReference type="RefSeq" id="WP_378152448.1">
    <property type="nucleotide sequence ID" value="NZ_JBHSEC010000003.1"/>
</dbReference>
<proteinExistence type="predicted"/>
<sequence length="184" mass="20579">MNFPQLSIRTTKGMLGLNITDSQQLIRQPKADLQIRQPRATVDMETSNSILKIDSSQARRDLGLIGPLESTRKYAQRGRQAMLAGIARRAQEGDQLMRIEKKGNPIQSIAETKAVRPMKRLGLQFVPSISSVKISYTPSKLHIEAETNKPQISAKMNRPIHEYTPGKVSGYMIQDPSIEIDVIV</sequence>
<comment type="caution">
    <text evidence="1">The sequence shown here is derived from an EMBL/GenBank/DDBJ whole genome shotgun (WGS) entry which is preliminary data.</text>
</comment>
<protein>
    <submittedName>
        <fullName evidence="1">DUF6470 family protein</fullName>
    </submittedName>
</protein>
<dbReference type="Proteomes" id="UP001595817">
    <property type="component" value="Unassembled WGS sequence"/>
</dbReference>
<evidence type="ECO:0000313" key="1">
    <source>
        <dbReference type="EMBL" id="MFC4409567.1"/>
    </source>
</evidence>
<evidence type="ECO:0000313" key="2">
    <source>
        <dbReference type="Proteomes" id="UP001595817"/>
    </source>
</evidence>
<dbReference type="Pfam" id="PF20074">
    <property type="entry name" value="DUF6470"/>
    <property type="match status" value="1"/>
</dbReference>
<accession>A0ABV8X5N9</accession>